<comment type="similarity">
    <text evidence="3">Belongs to the peptidase M50B family.</text>
</comment>
<evidence type="ECO:0000256" key="6">
    <source>
        <dbReference type="ARBA" id="ARBA00022723"/>
    </source>
</evidence>
<keyword evidence="7" id="KW-0378">Hydrolase</keyword>
<protein>
    <recommendedName>
        <fullName evidence="13">Peptidase M50 domain-containing protein</fullName>
    </recommendedName>
</protein>
<keyword evidence="11 12" id="KW-0472">Membrane</keyword>
<dbReference type="Proteomes" id="UP000642571">
    <property type="component" value="Unassembled WGS sequence"/>
</dbReference>
<name>A0ABQ1PNB1_9BACI</name>
<evidence type="ECO:0000259" key="13">
    <source>
        <dbReference type="Pfam" id="PF02163"/>
    </source>
</evidence>
<evidence type="ECO:0000256" key="11">
    <source>
        <dbReference type="ARBA" id="ARBA00023136"/>
    </source>
</evidence>
<dbReference type="PANTHER" id="PTHR39188">
    <property type="entry name" value="MEMBRANE-ASSOCIATED ZINC METALLOPROTEASE M50B"/>
    <property type="match status" value="1"/>
</dbReference>
<evidence type="ECO:0000256" key="1">
    <source>
        <dbReference type="ARBA" id="ARBA00001947"/>
    </source>
</evidence>
<dbReference type="InterPro" id="IPR008915">
    <property type="entry name" value="Peptidase_M50"/>
</dbReference>
<comment type="caution">
    <text evidence="14">The sequence shown here is derived from an EMBL/GenBank/DDBJ whole genome shotgun (WGS) entry which is preliminary data.</text>
</comment>
<dbReference type="RefSeq" id="WP_188650403.1">
    <property type="nucleotide sequence ID" value="NZ_BMIN01000001.1"/>
</dbReference>
<dbReference type="EMBL" id="BMIN01000001">
    <property type="protein sequence ID" value="GGD00037.1"/>
    <property type="molecule type" value="Genomic_DNA"/>
</dbReference>
<evidence type="ECO:0000256" key="12">
    <source>
        <dbReference type="SAM" id="Phobius"/>
    </source>
</evidence>
<feature type="transmembrane region" description="Helical" evidence="12">
    <location>
        <begin position="107"/>
        <end position="126"/>
    </location>
</feature>
<sequence length="153" mass="17251">MVVFAWFVFIVAPFCLLLHELGHSLLARIAGAERVEVFLGSGPSLKIQVNPSYRIHIGLWYFLGAMVSYDKREGFYPGDRIAISLGGPLFSLGGAVISWGIYLYAPYPIISFMMVFNCWLFIINLIPFSIRGKQSDGYLVMKDAASLIKDKWY</sequence>
<evidence type="ECO:0000256" key="3">
    <source>
        <dbReference type="ARBA" id="ARBA00007931"/>
    </source>
</evidence>
<keyword evidence="4" id="KW-0645">Protease</keyword>
<evidence type="ECO:0000256" key="8">
    <source>
        <dbReference type="ARBA" id="ARBA00022833"/>
    </source>
</evidence>
<evidence type="ECO:0000313" key="14">
    <source>
        <dbReference type="EMBL" id="GGD00037.1"/>
    </source>
</evidence>
<proteinExistence type="inferred from homology"/>
<keyword evidence="15" id="KW-1185">Reference proteome</keyword>
<gene>
    <name evidence="14" type="ORF">GCM10011389_04150</name>
</gene>
<keyword evidence="6" id="KW-0479">Metal-binding</keyword>
<dbReference type="CDD" id="cd05709">
    <property type="entry name" value="S2P-M50"/>
    <property type="match status" value="1"/>
</dbReference>
<keyword evidence="8" id="KW-0862">Zinc</keyword>
<evidence type="ECO:0000256" key="10">
    <source>
        <dbReference type="ARBA" id="ARBA00023049"/>
    </source>
</evidence>
<evidence type="ECO:0000256" key="7">
    <source>
        <dbReference type="ARBA" id="ARBA00022801"/>
    </source>
</evidence>
<organism evidence="14 15">
    <name type="scientific">Pontibacillus salipaludis</name>
    <dbReference type="NCBI Taxonomy" id="1697394"/>
    <lineage>
        <taxon>Bacteria</taxon>
        <taxon>Bacillati</taxon>
        <taxon>Bacillota</taxon>
        <taxon>Bacilli</taxon>
        <taxon>Bacillales</taxon>
        <taxon>Bacillaceae</taxon>
        <taxon>Pontibacillus</taxon>
    </lineage>
</organism>
<comment type="subcellular location">
    <subcellularLocation>
        <location evidence="2">Membrane</location>
        <topology evidence="2">Multi-pass membrane protein</topology>
    </subcellularLocation>
</comment>
<evidence type="ECO:0000256" key="2">
    <source>
        <dbReference type="ARBA" id="ARBA00004141"/>
    </source>
</evidence>
<reference evidence="15" key="1">
    <citation type="journal article" date="2019" name="Int. J. Syst. Evol. Microbiol.">
        <title>The Global Catalogue of Microorganisms (GCM) 10K type strain sequencing project: providing services to taxonomists for standard genome sequencing and annotation.</title>
        <authorList>
            <consortium name="The Broad Institute Genomics Platform"/>
            <consortium name="The Broad Institute Genome Sequencing Center for Infectious Disease"/>
            <person name="Wu L."/>
            <person name="Ma J."/>
        </authorList>
    </citation>
    <scope>NUCLEOTIDE SEQUENCE [LARGE SCALE GENOMIC DNA]</scope>
    <source>
        <strain evidence="15">CGMCC 1.15353</strain>
    </source>
</reference>
<evidence type="ECO:0000313" key="15">
    <source>
        <dbReference type="Proteomes" id="UP000642571"/>
    </source>
</evidence>
<keyword evidence="10" id="KW-0482">Metalloprotease</keyword>
<keyword evidence="5 12" id="KW-0812">Transmembrane</keyword>
<feature type="transmembrane region" description="Helical" evidence="12">
    <location>
        <begin position="81"/>
        <end position="101"/>
    </location>
</feature>
<comment type="cofactor">
    <cofactor evidence="1">
        <name>Zn(2+)</name>
        <dbReference type="ChEBI" id="CHEBI:29105"/>
    </cofactor>
</comment>
<evidence type="ECO:0000256" key="5">
    <source>
        <dbReference type="ARBA" id="ARBA00022692"/>
    </source>
</evidence>
<keyword evidence="9 12" id="KW-1133">Transmembrane helix</keyword>
<evidence type="ECO:0000256" key="4">
    <source>
        <dbReference type="ARBA" id="ARBA00022670"/>
    </source>
</evidence>
<feature type="domain" description="Peptidase M50" evidence="13">
    <location>
        <begin position="14"/>
        <end position="104"/>
    </location>
</feature>
<dbReference type="PANTHER" id="PTHR39188:SF3">
    <property type="entry name" value="STAGE IV SPORULATION PROTEIN FB"/>
    <property type="match status" value="1"/>
</dbReference>
<dbReference type="Pfam" id="PF02163">
    <property type="entry name" value="Peptidase_M50"/>
    <property type="match status" value="1"/>
</dbReference>
<accession>A0ABQ1PNB1</accession>
<evidence type="ECO:0000256" key="9">
    <source>
        <dbReference type="ARBA" id="ARBA00022989"/>
    </source>
</evidence>